<organism evidence="1 2">
    <name type="scientific">Owenia fusiformis</name>
    <name type="common">Polychaete worm</name>
    <dbReference type="NCBI Taxonomy" id="6347"/>
    <lineage>
        <taxon>Eukaryota</taxon>
        <taxon>Metazoa</taxon>
        <taxon>Spiralia</taxon>
        <taxon>Lophotrochozoa</taxon>
        <taxon>Annelida</taxon>
        <taxon>Polychaeta</taxon>
        <taxon>Sedentaria</taxon>
        <taxon>Canalipalpata</taxon>
        <taxon>Sabellida</taxon>
        <taxon>Oweniida</taxon>
        <taxon>Oweniidae</taxon>
        <taxon>Owenia</taxon>
    </lineage>
</organism>
<sequence length="183" mass="20780">MYYPLKAVAENRLYIIMGCDSAGYLEKALLTKDHRFNCDVQPVMDYYDFATLTLGLEVDPNAVEAIMPRASLKCETLIAVFRELSYPPGKTYDEIISAWKAHAEKSFLGKGTPEGGNREVFHYVGEEREVVFRVWENPEELDFNIISGGWTVSAMKTSPTVRCNIRDILQYNTNGVIQNKIIL</sequence>
<dbReference type="EMBL" id="CAIIXF020000010">
    <property type="protein sequence ID" value="CAH1798061.1"/>
    <property type="molecule type" value="Genomic_DNA"/>
</dbReference>
<reference evidence="1" key="1">
    <citation type="submission" date="2022-03" db="EMBL/GenBank/DDBJ databases">
        <authorList>
            <person name="Martin C."/>
        </authorList>
    </citation>
    <scope>NUCLEOTIDE SEQUENCE</scope>
</reference>
<name>A0A8S4Q2J4_OWEFU</name>
<evidence type="ECO:0000313" key="2">
    <source>
        <dbReference type="Proteomes" id="UP000749559"/>
    </source>
</evidence>
<accession>A0A8S4Q2J4</accession>
<proteinExistence type="predicted"/>
<keyword evidence="2" id="KW-1185">Reference proteome</keyword>
<evidence type="ECO:0000313" key="1">
    <source>
        <dbReference type="EMBL" id="CAH1798061.1"/>
    </source>
</evidence>
<protein>
    <submittedName>
        <fullName evidence="1">Uncharacterized protein</fullName>
    </submittedName>
</protein>
<dbReference type="AlphaFoldDB" id="A0A8S4Q2J4"/>
<comment type="caution">
    <text evidence="1">The sequence shown here is derived from an EMBL/GenBank/DDBJ whole genome shotgun (WGS) entry which is preliminary data.</text>
</comment>
<dbReference type="Proteomes" id="UP000749559">
    <property type="component" value="Unassembled WGS sequence"/>
</dbReference>
<gene>
    <name evidence="1" type="ORF">OFUS_LOCUS22248</name>
</gene>